<evidence type="ECO:0008006" key="4">
    <source>
        <dbReference type="Google" id="ProtNLM"/>
    </source>
</evidence>
<feature type="region of interest" description="Disordered" evidence="1">
    <location>
        <begin position="66"/>
        <end position="90"/>
    </location>
</feature>
<accession>A0A1J6IVI9</accession>
<reference evidence="2" key="1">
    <citation type="submission" date="2016-11" db="EMBL/GenBank/DDBJ databases">
        <title>The genome of Nicotiana attenuata.</title>
        <authorList>
            <person name="Xu S."/>
            <person name="Brockmoeller T."/>
            <person name="Gaquerel E."/>
            <person name="Navarro A."/>
            <person name="Kuhl H."/>
            <person name="Gase K."/>
            <person name="Ling Z."/>
            <person name="Zhou W."/>
            <person name="Kreitzer C."/>
            <person name="Stanke M."/>
            <person name="Tang H."/>
            <person name="Lyons E."/>
            <person name="Pandey P."/>
            <person name="Pandey S.P."/>
            <person name="Timmermann B."/>
            <person name="Baldwin I.T."/>
        </authorList>
    </citation>
    <scope>NUCLEOTIDE SEQUENCE [LARGE SCALE GENOMIC DNA]</scope>
    <source>
        <strain evidence="2">UT</strain>
    </source>
</reference>
<dbReference type="Gramene" id="OIT08292">
    <property type="protein sequence ID" value="OIT08292"/>
    <property type="gene ID" value="A4A49_62948"/>
</dbReference>
<dbReference type="PANTHER" id="PTHR33022">
    <property type="entry name" value="DUF1985 DOMAIN-CONTAINING PROTEIN"/>
    <property type="match status" value="1"/>
</dbReference>
<dbReference type="Proteomes" id="UP000187609">
    <property type="component" value="Unassembled WGS sequence"/>
</dbReference>
<feature type="compositionally biased region" description="Basic residues" evidence="1">
    <location>
        <begin position="81"/>
        <end position="90"/>
    </location>
</feature>
<proteinExistence type="predicted"/>
<dbReference type="SUPFAM" id="SSF54001">
    <property type="entry name" value="Cysteine proteinases"/>
    <property type="match status" value="1"/>
</dbReference>
<gene>
    <name evidence="2" type="ORF">A4A49_62948</name>
</gene>
<evidence type="ECO:0000313" key="2">
    <source>
        <dbReference type="EMBL" id="OIT08292.1"/>
    </source>
</evidence>
<dbReference type="PANTHER" id="PTHR33022:SF21">
    <property type="entry name" value="UBIQUITIN-LIKE PROTEASE FAMILY PROFILE DOMAIN-CONTAINING PROTEIN"/>
    <property type="match status" value="1"/>
</dbReference>
<comment type="caution">
    <text evidence="2">The sequence shown here is derived from an EMBL/GenBank/DDBJ whole genome shotgun (WGS) entry which is preliminary data.</text>
</comment>
<feature type="non-terminal residue" evidence="2">
    <location>
        <position position="1"/>
    </location>
</feature>
<keyword evidence="3" id="KW-1185">Reference proteome</keyword>
<evidence type="ECO:0000313" key="3">
    <source>
        <dbReference type="Proteomes" id="UP000187609"/>
    </source>
</evidence>
<dbReference type="EMBL" id="MJEQ01037183">
    <property type="protein sequence ID" value="OIT08292.1"/>
    <property type="molecule type" value="Genomic_DNA"/>
</dbReference>
<name>A0A1J6IVI9_NICAT</name>
<protein>
    <recommendedName>
        <fullName evidence="4">Ubiquitin-like protease family profile domain-containing protein</fullName>
    </recommendedName>
</protein>
<organism evidence="2 3">
    <name type="scientific">Nicotiana attenuata</name>
    <name type="common">Coyote tobacco</name>
    <dbReference type="NCBI Taxonomy" id="49451"/>
    <lineage>
        <taxon>Eukaryota</taxon>
        <taxon>Viridiplantae</taxon>
        <taxon>Streptophyta</taxon>
        <taxon>Embryophyta</taxon>
        <taxon>Tracheophyta</taxon>
        <taxon>Spermatophyta</taxon>
        <taxon>Magnoliopsida</taxon>
        <taxon>eudicotyledons</taxon>
        <taxon>Gunneridae</taxon>
        <taxon>Pentapetalae</taxon>
        <taxon>asterids</taxon>
        <taxon>lamiids</taxon>
        <taxon>Solanales</taxon>
        <taxon>Solanaceae</taxon>
        <taxon>Nicotianoideae</taxon>
        <taxon>Nicotianeae</taxon>
        <taxon>Nicotiana</taxon>
    </lineage>
</organism>
<sequence>KDLTDPFEIELITNLTTQPNSNCGLYVACFAKYIIEGLPIRVANFDEDGLRARFGILLWHYGRNKQLHGKSSESEAPVVTKKSRRKKRKK</sequence>
<dbReference type="AlphaFoldDB" id="A0A1J6IVI9"/>
<dbReference type="InterPro" id="IPR038765">
    <property type="entry name" value="Papain-like_cys_pep_sf"/>
</dbReference>
<evidence type="ECO:0000256" key="1">
    <source>
        <dbReference type="SAM" id="MobiDB-lite"/>
    </source>
</evidence>